<feature type="transmembrane region" description="Helical" evidence="1">
    <location>
        <begin position="219"/>
        <end position="238"/>
    </location>
</feature>
<protein>
    <submittedName>
        <fullName evidence="2">Uncharacterized protein</fullName>
    </submittedName>
</protein>
<gene>
    <name evidence="2" type="ORF">HK100_002731</name>
</gene>
<dbReference type="AlphaFoldDB" id="A0AAD5SVZ1"/>
<evidence type="ECO:0000313" key="2">
    <source>
        <dbReference type="EMBL" id="KAJ3111320.1"/>
    </source>
</evidence>
<organism evidence="2 3">
    <name type="scientific">Physocladia obscura</name>
    <dbReference type="NCBI Taxonomy" id="109957"/>
    <lineage>
        <taxon>Eukaryota</taxon>
        <taxon>Fungi</taxon>
        <taxon>Fungi incertae sedis</taxon>
        <taxon>Chytridiomycota</taxon>
        <taxon>Chytridiomycota incertae sedis</taxon>
        <taxon>Chytridiomycetes</taxon>
        <taxon>Chytridiales</taxon>
        <taxon>Chytriomycetaceae</taxon>
        <taxon>Physocladia</taxon>
    </lineage>
</organism>
<feature type="transmembrane region" description="Helical" evidence="1">
    <location>
        <begin position="161"/>
        <end position="181"/>
    </location>
</feature>
<feature type="transmembrane region" description="Helical" evidence="1">
    <location>
        <begin position="50"/>
        <end position="75"/>
    </location>
</feature>
<comment type="caution">
    <text evidence="2">The sequence shown here is derived from an EMBL/GenBank/DDBJ whole genome shotgun (WGS) entry which is preliminary data.</text>
</comment>
<accession>A0AAD5SVZ1</accession>
<feature type="transmembrane region" description="Helical" evidence="1">
    <location>
        <begin position="20"/>
        <end position="38"/>
    </location>
</feature>
<evidence type="ECO:0000313" key="3">
    <source>
        <dbReference type="Proteomes" id="UP001211907"/>
    </source>
</evidence>
<proteinExistence type="predicted"/>
<dbReference type="Proteomes" id="UP001211907">
    <property type="component" value="Unassembled WGS sequence"/>
</dbReference>
<keyword evidence="1" id="KW-0812">Transmembrane</keyword>
<reference evidence="2" key="1">
    <citation type="submission" date="2020-05" db="EMBL/GenBank/DDBJ databases">
        <title>Phylogenomic resolution of chytrid fungi.</title>
        <authorList>
            <person name="Stajich J.E."/>
            <person name="Amses K."/>
            <person name="Simmons R."/>
            <person name="Seto K."/>
            <person name="Myers J."/>
            <person name="Bonds A."/>
            <person name="Quandt C.A."/>
            <person name="Barry K."/>
            <person name="Liu P."/>
            <person name="Grigoriev I."/>
            <person name="Longcore J.E."/>
            <person name="James T.Y."/>
        </authorList>
    </citation>
    <scope>NUCLEOTIDE SEQUENCE</scope>
    <source>
        <strain evidence="2">JEL0513</strain>
    </source>
</reference>
<feature type="transmembrane region" description="Helical" evidence="1">
    <location>
        <begin position="123"/>
        <end position="141"/>
    </location>
</feature>
<feature type="transmembrane region" description="Helical" evidence="1">
    <location>
        <begin position="87"/>
        <end position="111"/>
    </location>
</feature>
<keyword evidence="1" id="KW-1133">Transmembrane helix</keyword>
<keyword evidence="3" id="KW-1185">Reference proteome</keyword>
<evidence type="ECO:0000256" key="1">
    <source>
        <dbReference type="SAM" id="Phobius"/>
    </source>
</evidence>
<name>A0AAD5SVZ1_9FUNG</name>
<sequence>MSIPAGYDWARNVFGFSSLPLSAVFAVLSALFLVDILYNSLIRVPKRPIYNWLIGWGVLRLVGFVLRAVCLTGSLGSNSTLVITTQVFLSIGYIPLLKVFIQNVFIIAKVVHPKAPYGPIERLVNLLTLAFVVCIIVYLNMYFPDLPNPITSTEQTLRDAAYWGLTALAALPTLYIFRVLGDVRFTKVVTTLLIQGALLLIKIGFSLYKNYQGGLNDEIYFYLLTILPEFLYMAFYLLPGYFADLMADIAAGGEGGVKVELGSVESGQGHNYASV</sequence>
<dbReference type="EMBL" id="JADGJH010001643">
    <property type="protein sequence ID" value="KAJ3111320.1"/>
    <property type="molecule type" value="Genomic_DNA"/>
</dbReference>
<keyword evidence="1" id="KW-0472">Membrane</keyword>
<feature type="transmembrane region" description="Helical" evidence="1">
    <location>
        <begin position="188"/>
        <end position="207"/>
    </location>
</feature>